<keyword evidence="8" id="KW-0812">Transmembrane</keyword>
<keyword evidence="7" id="KW-0934">Plastid</keyword>
<keyword evidence="15" id="KW-0560">Oxidoreductase</keyword>
<keyword evidence="3" id="KW-0813">Transport</keyword>
<keyword evidence="14" id="KW-0157">Chromophore</keyword>
<dbReference type="InterPro" id="IPR055265">
    <property type="entry name" value="Photo_RC_L/M_CS"/>
</dbReference>
<keyword evidence="16" id="KW-0408">Iron</keyword>
<evidence type="ECO:0000256" key="9">
    <source>
        <dbReference type="ARBA" id="ARBA00022723"/>
    </source>
</evidence>
<dbReference type="OrthoDB" id="1698436at2759"/>
<dbReference type="Proteomes" id="UP000035740">
    <property type="component" value="Unassembled WGS sequence"/>
</dbReference>
<evidence type="ECO:0000256" key="17">
    <source>
        <dbReference type="ARBA" id="ARBA00023136"/>
    </source>
</evidence>
<evidence type="ECO:0000256" key="8">
    <source>
        <dbReference type="ARBA" id="ARBA00022692"/>
    </source>
</evidence>
<organism evidence="19 20">
    <name type="scientific">Beta vulgaris subsp. vulgaris</name>
    <name type="common">Beet</name>
    <dbReference type="NCBI Taxonomy" id="3555"/>
    <lineage>
        <taxon>Eukaryota</taxon>
        <taxon>Viridiplantae</taxon>
        <taxon>Streptophyta</taxon>
        <taxon>Embryophyta</taxon>
        <taxon>Tracheophyta</taxon>
        <taxon>Spermatophyta</taxon>
        <taxon>Magnoliopsida</taxon>
        <taxon>eudicotyledons</taxon>
        <taxon>Gunneridae</taxon>
        <taxon>Pentapetalae</taxon>
        <taxon>Caryophyllales</taxon>
        <taxon>Chenopodiaceae</taxon>
        <taxon>Betoideae</taxon>
        <taxon>Beta</taxon>
    </lineage>
</organism>
<evidence type="ECO:0000256" key="6">
    <source>
        <dbReference type="ARBA" id="ARBA00022553"/>
    </source>
</evidence>
<dbReference type="Gramene" id="KMS65304">
    <property type="protein sequence ID" value="KMS65304"/>
    <property type="gene ID" value="BVRB_037340"/>
</dbReference>
<dbReference type="GO" id="GO:0009772">
    <property type="term" value="P:photosynthetic electron transport in photosystem II"/>
    <property type="evidence" value="ECO:0007669"/>
    <property type="project" value="InterPro"/>
</dbReference>
<dbReference type="GO" id="GO:0046872">
    <property type="term" value="F:metal ion binding"/>
    <property type="evidence" value="ECO:0007669"/>
    <property type="project" value="UniProtKB-KW"/>
</dbReference>
<evidence type="ECO:0000256" key="4">
    <source>
        <dbReference type="ARBA" id="ARBA00022494"/>
    </source>
</evidence>
<evidence type="ECO:0000256" key="16">
    <source>
        <dbReference type="ARBA" id="ARBA00023004"/>
    </source>
</evidence>
<keyword evidence="17" id="KW-0472">Membrane</keyword>
<evidence type="ECO:0000256" key="15">
    <source>
        <dbReference type="ARBA" id="ARBA00023002"/>
    </source>
</evidence>
<sequence>VVGIWFTTLGISIMAFNLNGFNFNQFVVGSQGRVINAWADIIIRDNIGMEVMHERNAHMIIFQAEHNILMHPFHMLGVVGVFGDSLFGAIHSSLVTSSLIRKTT</sequence>
<dbReference type="InterPro" id="IPR036854">
    <property type="entry name" value="Photo_II_D1/D2_sf"/>
</dbReference>
<proteinExistence type="inferred from homology"/>
<dbReference type="SUPFAM" id="SSF81483">
    <property type="entry name" value="Bacterial photosystem II reaction centre, L and M subunits"/>
    <property type="match status" value="2"/>
</dbReference>
<dbReference type="GO" id="GO:0009523">
    <property type="term" value="C:photosystem II"/>
    <property type="evidence" value="ECO:0007669"/>
    <property type="project" value="UniProtKB-KW"/>
</dbReference>
<keyword evidence="18" id="KW-0604">Photosystem II</keyword>
<dbReference type="AlphaFoldDB" id="A0A0J7YP25"/>
<keyword evidence="10" id="KW-0460">Magnesium</keyword>
<accession>A0A0J7YP25</accession>
<dbReference type="EMBL" id="KQ110983">
    <property type="protein sequence ID" value="KMS65304.1"/>
    <property type="molecule type" value="Genomic_DNA"/>
</dbReference>
<protein>
    <submittedName>
        <fullName evidence="19">Uncharacterized protein</fullName>
    </submittedName>
</protein>
<keyword evidence="5" id="KW-0602">Photosynthesis</keyword>
<dbReference type="InterPro" id="IPR055266">
    <property type="entry name" value="D1/D2"/>
</dbReference>
<dbReference type="GO" id="GO:0016168">
    <property type="term" value="F:chlorophyll binding"/>
    <property type="evidence" value="ECO:0007669"/>
    <property type="project" value="UniProtKB-KW"/>
</dbReference>
<evidence type="ECO:0000256" key="5">
    <source>
        <dbReference type="ARBA" id="ARBA00022531"/>
    </source>
</evidence>
<dbReference type="PANTHER" id="PTHR33149">
    <property type="entry name" value="PHOTOSYSTEM II PROTEIN D1"/>
    <property type="match status" value="1"/>
</dbReference>
<keyword evidence="6" id="KW-0597">Phosphoprotein</keyword>
<dbReference type="PROSITE" id="PS00244">
    <property type="entry name" value="REACTION_CENTER"/>
    <property type="match status" value="1"/>
</dbReference>
<evidence type="ECO:0000256" key="14">
    <source>
        <dbReference type="ARBA" id="ARBA00022991"/>
    </source>
</evidence>
<comment type="similarity">
    <text evidence="2">Belongs to the reaction center PufL/M/PsbA/D family.</text>
</comment>
<name>A0A0J7YP25_BETVV</name>
<evidence type="ECO:0000256" key="1">
    <source>
        <dbReference type="ARBA" id="ARBA00004141"/>
    </source>
</evidence>
<keyword evidence="4" id="KW-0148">Chlorophyll</keyword>
<evidence type="ECO:0000313" key="19">
    <source>
        <dbReference type="EMBL" id="KMS65304.1"/>
    </source>
</evidence>
<evidence type="ECO:0000256" key="10">
    <source>
        <dbReference type="ARBA" id="ARBA00022842"/>
    </source>
</evidence>
<evidence type="ECO:0000256" key="13">
    <source>
        <dbReference type="ARBA" id="ARBA00022990"/>
    </source>
</evidence>
<dbReference type="InterPro" id="IPR000484">
    <property type="entry name" value="Photo_RC_L/M"/>
</dbReference>
<gene>
    <name evidence="19" type="ORF">BVRB_037340</name>
</gene>
<reference evidence="19 20" key="1">
    <citation type="journal article" date="2014" name="Nature">
        <title>The genome of the recently domesticated crop plant sugar beet (Beta vulgaris).</title>
        <authorList>
            <person name="Dohm J.C."/>
            <person name="Minoche A.E."/>
            <person name="Holtgrawe D."/>
            <person name="Capella-Gutierrez S."/>
            <person name="Zakrzewski F."/>
            <person name="Tafer H."/>
            <person name="Rupp O."/>
            <person name="Sorensen T.R."/>
            <person name="Stracke R."/>
            <person name="Reinhardt R."/>
            <person name="Goesmann A."/>
            <person name="Kraft T."/>
            <person name="Schulz B."/>
            <person name="Stadler P.F."/>
            <person name="Schmidt T."/>
            <person name="Gabaldon T."/>
            <person name="Lehrach H."/>
            <person name="Weisshaar B."/>
            <person name="Himmelbauer H."/>
        </authorList>
    </citation>
    <scope>NUCLEOTIDE SEQUENCE [LARGE SCALE GENOMIC DNA]</scope>
    <source>
        <tissue evidence="19">Taproot</tissue>
    </source>
</reference>
<keyword evidence="20" id="KW-1185">Reference proteome</keyword>
<dbReference type="Pfam" id="PF00124">
    <property type="entry name" value="Photo_RC"/>
    <property type="match status" value="1"/>
</dbReference>
<evidence type="ECO:0000313" key="20">
    <source>
        <dbReference type="Proteomes" id="UP000035740"/>
    </source>
</evidence>
<evidence type="ECO:0000256" key="3">
    <source>
        <dbReference type="ARBA" id="ARBA00022448"/>
    </source>
</evidence>
<comment type="subcellular location">
    <subcellularLocation>
        <location evidence="1">Membrane</location>
        <topology evidence="1">Multi-pass membrane protein</topology>
    </subcellularLocation>
</comment>
<evidence type="ECO:0000256" key="2">
    <source>
        <dbReference type="ARBA" id="ARBA00008204"/>
    </source>
</evidence>
<dbReference type="GO" id="GO:0016491">
    <property type="term" value="F:oxidoreductase activity"/>
    <property type="evidence" value="ECO:0007669"/>
    <property type="project" value="UniProtKB-KW"/>
</dbReference>
<keyword evidence="9" id="KW-0479">Metal-binding</keyword>
<keyword evidence="13" id="KW-0007">Acetylation</keyword>
<keyword evidence="11" id="KW-0249">Electron transport</keyword>
<dbReference type="Gene3D" id="1.20.85.10">
    <property type="entry name" value="Photosystem II protein D1-like"/>
    <property type="match status" value="1"/>
</dbReference>
<dbReference type="GO" id="GO:0009535">
    <property type="term" value="C:chloroplast thylakoid membrane"/>
    <property type="evidence" value="ECO:0007669"/>
    <property type="project" value="TreeGrafter"/>
</dbReference>
<evidence type="ECO:0000256" key="7">
    <source>
        <dbReference type="ARBA" id="ARBA00022640"/>
    </source>
</evidence>
<evidence type="ECO:0000256" key="12">
    <source>
        <dbReference type="ARBA" id="ARBA00022989"/>
    </source>
</evidence>
<dbReference type="PANTHER" id="PTHR33149:SF12">
    <property type="entry name" value="PHOTOSYSTEM II D2 PROTEIN"/>
    <property type="match status" value="1"/>
</dbReference>
<evidence type="ECO:0000256" key="18">
    <source>
        <dbReference type="ARBA" id="ARBA00023276"/>
    </source>
</evidence>
<keyword evidence="12" id="KW-1133">Transmembrane helix</keyword>
<feature type="non-terminal residue" evidence="19">
    <location>
        <position position="1"/>
    </location>
</feature>
<evidence type="ECO:0000256" key="11">
    <source>
        <dbReference type="ARBA" id="ARBA00022982"/>
    </source>
</evidence>